<gene>
    <name evidence="1" type="ORF">Catovirus_2_2</name>
</gene>
<reference evidence="1" key="1">
    <citation type="journal article" date="2017" name="Science">
        <title>Giant viruses with an expanded complement of translation system components.</title>
        <authorList>
            <person name="Schulz F."/>
            <person name="Yutin N."/>
            <person name="Ivanova N.N."/>
            <person name="Ortega D.R."/>
            <person name="Lee T.K."/>
            <person name="Vierheilig J."/>
            <person name="Daims H."/>
            <person name="Horn M."/>
            <person name="Wagner M."/>
            <person name="Jensen G.J."/>
            <person name="Kyrpides N.C."/>
            <person name="Koonin E.V."/>
            <person name="Woyke T."/>
        </authorList>
    </citation>
    <scope>NUCLEOTIDE SEQUENCE</scope>
    <source>
        <strain evidence="1">CTV1</strain>
    </source>
</reference>
<sequence length="70" mass="8078">MTIASGIKSNQLNNLRATDQIFKKQIDHKNAIIYSFIDHLFYLYSDNRFQTELLPIFHSDSGFGQLKAIS</sequence>
<proteinExistence type="predicted"/>
<protein>
    <submittedName>
        <fullName evidence="1">Uncharacterized protein</fullName>
    </submittedName>
</protein>
<dbReference type="EMBL" id="KY684084">
    <property type="protein sequence ID" value="ARF09053.1"/>
    <property type="molecule type" value="Genomic_DNA"/>
</dbReference>
<evidence type="ECO:0000313" key="1">
    <source>
        <dbReference type="EMBL" id="ARF09053.1"/>
    </source>
</evidence>
<organism evidence="1">
    <name type="scientific">Catovirus CTV1</name>
    <dbReference type="NCBI Taxonomy" id="1977631"/>
    <lineage>
        <taxon>Viruses</taxon>
        <taxon>Varidnaviria</taxon>
        <taxon>Bamfordvirae</taxon>
        <taxon>Nucleocytoviricota</taxon>
        <taxon>Megaviricetes</taxon>
        <taxon>Imitervirales</taxon>
        <taxon>Mimiviridae</taxon>
        <taxon>Klosneuvirinae</taxon>
        <taxon>Catovirus</taxon>
    </lineage>
</organism>
<name>A0A1V0SBG5_9VIRU</name>
<accession>A0A1V0SBG5</accession>